<sequence>MSLSFHDAKSPEFIDVALASVSVKNLSRYFQITAHIWLGDAEEHVLGSKEGDFGLAVIINDGLPRWRRSGGGGRCEGDHIRQKHGSREEQVHP</sequence>
<dbReference type="EMBL" id="MU118041">
    <property type="protein sequence ID" value="KAF9647110.1"/>
    <property type="molecule type" value="Genomic_DNA"/>
</dbReference>
<gene>
    <name evidence="1" type="ORF">BDM02DRAFT_3117605</name>
</gene>
<comment type="caution">
    <text evidence="1">The sequence shown here is derived from an EMBL/GenBank/DDBJ whole genome shotgun (WGS) entry which is preliminary data.</text>
</comment>
<evidence type="ECO:0000313" key="2">
    <source>
        <dbReference type="Proteomes" id="UP000886501"/>
    </source>
</evidence>
<name>A0ACB6ZBQ8_THEGA</name>
<proteinExistence type="predicted"/>
<accession>A0ACB6ZBQ8</accession>
<dbReference type="Proteomes" id="UP000886501">
    <property type="component" value="Unassembled WGS sequence"/>
</dbReference>
<protein>
    <submittedName>
        <fullName evidence="1">Uncharacterized protein</fullName>
    </submittedName>
</protein>
<keyword evidence="2" id="KW-1185">Reference proteome</keyword>
<evidence type="ECO:0000313" key="1">
    <source>
        <dbReference type="EMBL" id="KAF9647110.1"/>
    </source>
</evidence>
<organism evidence="1 2">
    <name type="scientific">Thelephora ganbajun</name>
    <name type="common">Ganba fungus</name>
    <dbReference type="NCBI Taxonomy" id="370292"/>
    <lineage>
        <taxon>Eukaryota</taxon>
        <taxon>Fungi</taxon>
        <taxon>Dikarya</taxon>
        <taxon>Basidiomycota</taxon>
        <taxon>Agaricomycotina</taxon>
        <taxon>Agaricomycetes</taxon>
        <taxon>Thelephorales</taxon>
        <taxon>Thelephoraceae</taxon>
        <taxon>Thelephora</taxon>
    </lineage>
</organism>
<reference evidence="1" key="2">
    <citation type="journal article" date="2020" name="Nat. Commun.">
        <title>Large-scale genome sequencing of mycorrhizal fungi provides insights into the early evolution of symbiotic traits.</title>
        <authorList>
            <person name="Miyauchi S."/>
            <person name="Kiss E."/>
            <person name="Kuo A."/>
            <person name="Drula E."/>
            <person name="Kohler A."/>
            <person name="Sanchez-Garcia M."/>
            <person name="Morin E."/>
            <person name="Andreopoulos B."/>
            <person name="Barry K.W."/>
            <person name="Bonito G."/>
            <person name="Buee M."/>
            <person name="Carver A."/>
            <person name="Chen C."/>
            <person name="Cichocki N."/>
            <person name="Clum A."/>
            <person name="Culley D."/>
            <person name="Crous P.W."/>
            <person name="Fauchery L."/>
            <person name="Girlanda M."/>
            <person name="Hayes R.D."/>
            <person name="Keri Z."/>
            <person name="LaButti K."/>
            <person name="Lipzen A."/>
            <person name="Lombard V."/>
            <person name="Magnuson J."/>
            <person name="Maillard F."/>
            <person name="Murat C."/>
            <person name="Nolan M."/>
            <person name="Ohm R.A."/>
            <person name="Pangilinan J."/>
            <person name="Pereira M.F."/>
            <person name="Perotto S."/>
            <person name="Peter M."/>
            <person name="Pfister S."/>
            <person name="Riley R."/>
            <person name="Sitrit Y."/>
            <person name="Stielow J.B."/>
            <person name="Szollosi G."/>
            <person name="Zifcakova L."/>
            <person name="Stursova M."/>
            <person name="Spatafora J.W."/>
            <person name="Tedersoo L."/>
            <person name="Vaario L.M."/>
            <person name="Yamada A."/>
            <person name="Yan M."/>
            <person name="Wang P."/>
            <person name="Xu J."/>
            <person name="Bruns T."/>
            <person name="Baldrian P."/>
            <person name="Vilgalys R."/>
            <person name="Dunand C."/>
            <person name="Henrissat B."/>
            <person name="Grigoriev I.V."/>
            <person name="Hibbett D."/>
            <person name="Nagy L.G."/>
            <person name="Martin F.M."/>
        </authorList>
    </citation>
    <scope>NUCLEOTIDE SEQUENCE</scope>
    <source>
        <strain evidence="1">P2</strain>
    </source>
</reference>
<reference evidence="1" key="1">
    <citation type="submission" date="2019-10" db="EMBL/GenBank/DDBJ databases">
        <authorList>
            <consortium name="DOE Joint Genome Institute"/>
            <person name="Kuo A."/>
            <person name="Miyauchi S."/>
            <person name="Kiss E."/>
            <person name="Drula E."/>
            <person name="Kohler A."/>
            <person name="Sanchez-Garcia M."/>
            <person name="Andreopoulos B."/>
            <person name="Barry K.W."/>
            <person name="Bonito G."/>
            <person name="Buee M."/>
            <person name="Carver A."/>
            <person name="Chen C."/>
            <person name="Cichocki N."/>
            <person name="Clum A."/>
            <person name="Culley D."/>
            <person name="Crous P.W."/>
            <person name="Fauchery L."/>
            <person name="Girlanda M."/>
            <person name="Hayes R."/>
            <person name="Keri Z."/>
            <person name="Labutti K."/>
            <person name="Lipzen A."/>
            <person name="Lombard V."/>
            <person name="Magnuson J."/>
            <person name="Maillard F."/>
            <person name="Morin E."/>
            <person name="Murat C."/>
            <person name="Nolan M."/>
            <person name="Ohm R."/>
            <person name="Pangilinan J."/>
            <person name="Pereira M."/>
            <person name="Perotto S."/>
            <person name="Peter M."/>
            <person name="Riley R."/>
            <person name="Sitrit Y."/>
            <person name="Stielow B."/>
            <person name="Szollosi G."/>
            <person name="Zifcakova L."/>
            <person name="Stursova M."/>
            <person name="Spatafora J.W."/>
            <person name="Tedersoo L."/>
            <person name="Vaario L.-M."/>
            <person name="Yamada A."/>
            <person name="Yan M."/>
            <person name="Wang P."/>
            <person name="Xu J."/>
            <person name="Bruns T."/>
            <person name="Baldrian P."/>
            <person name="Vilgalys R."/>
            <person name="Henrissat B."/>
            <person name="Grigoriev I.V."/>
            <person name="Hibbett D."/>
            <person name="Nagy L.G."/>
            <person name="Martin F.M."/>
        </authorList>
    </citation>
    <scope>NUCLEOTIDE SEQUENCE</scope>
    <source>
        <strain evidence="1">P2</strain>
    </source>
</reference>